<dbReference type="CDD" id="cd00180">
    <property type="entry name" value="PKc"/>
    <property type="match status" value="1"/>
</dbReference>
<dbReference type="GeneID" id="30984531"/>
<dbReference type="GO" id="GO:0005634">
    <property type="term" value="C:nucleus"/>
    <property type="evidence" value="ECO:0007669"/>
    <property type="project" value="TreeGrafter"/>
</dbReference>
<dbReference type="InterPro" id="IPR008271">
    <property type="entry name" value="Ser/Thr_kinase_AS"/>
</dbReference>
<dbReference type="PROSITE" id="PS00108">
    <property type="entry name" value="PROTEIN_KINASE_ST"/>
    <property type="match status" value="1"/>
</dbReference>
<keyword evidence="6" id="KW-1185">Reference proteome</keyword>
<evidence type="ECO:0000259" key="4">
    <source>
        <dbReference type="PROSITE" id="PS50011"/>
    </source>
</evidence>
<dbReference type="InterPro" id="IPR011009">
    <property type="entry name" value="Kinase-like_dom_sf"/>
</dbReference>
<dbReference type="Gene3D" id="1.10.510.10">
    <property type="entry name" value="Transferase(Phosphotransferase) domain 1"/>
    <property type="match status" value="1"/>
</dbReference>
<protein>
    <submittedName>
        <fullName evidence="5">Kinase-like protein</fullName>
    </submittedName>
</protein>
<organism evidence="5 6">
    <name type="scientific">Suhomyces tanzawaensis NRRL Y-17324</name>
    <dbReference type="NCBI Taxonomy" id="984487"/>
    <lineage>
        <taxon>Eukaryota</taxon>
        <taxon>Fungi</taxon>
        <taxon>Dikarya</taxon>
        <taxon>Ascomycota</taxon>
        <taxon>Saccharomycotina</taxon>
        <taxon>Pichiomycetes</taxon>
        <taxon>Debaryomycetaceae</taxon>
        <taxon>Suhomyces</taxon>
    </lineage>
</organism>
<sequence>MEKNKRYTNRKRLYSGHYSDVYSAIDSAIDTTDSTTDASVCLKIVDCDVRMKPHDIRHEIGLLKRLDHPGILAWKDDFIWNDDIVLVTPLYQYDLNGLLDKHTTRAMRHNLEDPSKSKVVVKNTLPEASIEKIVVGLAQALAYLHDQGIIHRDVKPSNIYFNQSVAHPVLGDFGISYDDQSPEPAHAKYTDVGTGIYKAPELCLGVVDYGPEIDGWALGVVMTLLYLRTLESVLEPEEGDEVVINDLYLIHAIFQNFGTPSLDSSSELYWPEMADDRYYFNKLQFQPQDRRHLQTLVPRCTKPLVRQTFDKLMTYDRWRRISMKQLAQEMAGAPV</sequence>
<gene>
    <name evidence="5" type="ORF">CANTADRAFT_5502</name>
</gene>
<proteinExistence type="inferred from homology"/>
<name>A0A1E4SJW4_9ASCO</name>
<dbReference type="AlphaFoldDB" id="A0A1E4SJW4"/>
<dbReference type="OrthoDB" id="413582at2759"/>
<dbReference type="STRING" id="984487.A0A1E4SJW4"/>
<dbReference type="GO" id="GO:0004674">
    <property type="term" value="F:protein serine/threonine kinase activity"/>
    <property type="evidence" value="ECO:0007669"/>
    <property type="project" value="TreeGrafter"/>
</dbReference>
<evidence type="ECO:0000256" key="1">
    <source>
        <dbReference type="ARBA" id="ARBA00006485"/>
    </source>
</evidence>
<dbReference type="SUPFAM" id="SSF56112">
    <property type="entry name" value="Protein kinase-like (PK-like)"/>
    <property type="match status" value="1"/>
</dbReference>
<accession>A0A1E4SJW4</accession>
<keyword evidence="5" id="KW-0808">Transferase</keyword>
<dbReference type="PROSITE" id="PS50011">
    <property type="entry name" value="PROTEIN_KINASE_DOM"/>
    <property type="match status" value="1"/>
</dbReference>
<evidence type="ECO:0000256" key="3">
    <source>
        <dbReference type="ARBA" id="ARBA00022840"/>
    </source>
</evidence>
<reference evidence="6" key="1">
    <citation type="submission" date="2016-05" db="EMBL/GenBank/DDBJ databases">
        <title>Comparative genomics of biotechnologically important yeasts.</title>
        <authorList>
            <consortium name="DOE Joint Genome Institute"/>
            <person name="Riley R."/>
            <person name="Haridas S."/>
            <person name="Wolfe K.H."/>
            <person name="Lopes M.R."/>
            <person name="Hittinger C.T."/>
            <person name="Goker M."/>
            <person name="Salamov A."/>
            <person name="Wisecaver J."/>
            <person name="Long T.M."/>
            <person name="Aerts A.L."/>
            <person name="Barry K."/>
            <person name="Choi C."/>
            <person name="Clum A."/>
            <person name="Coughlan A.Y."/>
            <person name="Deshpande S."/>
            <person name="Douglass A.P."/>
            <person name="Hanson S.J."/>
            <person name="Klenk H.-P."/>
            <person name="Labutti K."/>
            <person name="Lapidus A."/>
            <person name="Lindquist E."/>
            <person name="Lipzen A."/>
            <person name="Meier-Kolthoff J.P."/>
            <person name="Ohm R.A."/>
            <person name="Otillar R.P."/>
            <person name="Pangilinan J."/>
            <person name="Peng Y."/>
            <person name="Rokas A."/>
            <person name="Rosa C.A."/>
            <person name="Scheuner C."/>
            <person name="Sibirny A.A."/>
            <person name="Slot J.C."/>
            <person name="Stielow J.B."/>
            <person name="Sun H."/>
            <person name="Kurtzman C.P."/>
            <person name="Blackwell M."/>
            <person name="Grigoriev I.V."/>
            <person name="Jeffries T.W."/>
        </authorList>
    </citation>
    <scope>NUCLEOTIDE SEQUENCE [LARGE SCALE GENOMIC DNA]</scope>
    <source>
        <strain evidence="6">NRRL Y-17324</strain>
    </source>
</reference>
<keyword evidence="2" id="KW-0547">Nucleotide-binding</keyword>
<keyword evidence="5" id="KW-0418">Kinase</keyword>
<evidence type="ECO:0000313" key="6">
    <source>
        <dbReference type="Proteomes" id="UP000094285"/>
    </source>
</evidence>
<keyword evidence="3" id="KW-0067">ATP-binding</keyword>
<comment type="similarity">
    <text evidence="1">Belongs to the protein kinase superfamily. CMGC Ser/Thr protein kinase family. CDC2/CDKX subfamily.</text>
</comment>
<dbReference type="Gene3D" id="3.30.200.20">
    <property type="entry name" value="Phosphorylase Kinase, domain 1"/>
    <property type="match status" value="1"/>
</dbReference>
<dbReference type="RefSeq" id="XP_020064916.1">
    <property type="nucleotide sequence ID" value="XM_020210395.1"/>
</dbReference>
<dbReference type="Proteomes" id="UP000094285">
    <property type="component" value="Unassembled WGS sequence"/>
</dbReference>
<dbReference type="SMART" id="SM00220">
    <property type="entry name" value="S_TKc"/>
    <property type="match status" value="1"/>
</dbReference>
<dbReference type="EMBL" id="KV453911">
    <property type="protein sequence ID" value="ODV79794.1"/>
    <property type="molecule type" value="Genomic_DNA"/>
</dbReference>
<feature type="domain" description="Protein kinase" evidence="4">
    <location>
        <begin position="7"/>
        <end position="335"/>
    </location>
</feature>
<evidence type="ECO:0000256" key="2">
    <source>
        <dbReference type="ARBA" id="ARBA00022741"/>
    </source>
</evidence>
<dbReference type="GO" id="GO:0005524">
    <property type="term" value="F:ATP binding"/>
    <property type="evidence" value="ECO:0007669"/>
    <property type="project" value="UniProtKB-KW"/>
</dbReference>
<dbReference type="Pfam" id="PF00069">
    <property type="entry name" value="Pkinase"/>
    <property type="match status" value="1"/>
</dbReference>
<dbReference type="PANTHER" id="PTHR24056">
    <property type="entry name" value="CELL DIVISION PROTEIN KINASE"/>
    <property type="match status" value="1"/>
</dbReference>
<evidence type="ECO:0000313" key="5">
    <source>
        <dbReference type="EMBL" id="ODV79794.1"/>
    </source>
</evidence>
<dbReference type="InterPro" id="IPR000719">
    <property type="entry name" value="Prot_kinase_dom"/>
</dbReference>
<dbReference type="InterPro" id="IPR050108">
    <property type="entry name" value="CDK"/>
</dbReference>